<evidence type="ECO:0000313" key="2">
    <source>
        <dbReference type="EMBL" id="KAJ4427361.1"/>
    </source>
</evidence>
<dbReference type="Proteomes" id="UP001148838">
    <property type="component" value="Unassembled WGS sequence"/>
</dbReference>
<comment type="caution">
    <text evidence="2">The sequence shown here is derived from an EMBL/GenBank/DDBJ whole genome shotgun (WGS) entry which is preliminary data.</text>
</comment>
<evidence type="ECO:0000313" key="3">
    <source>
        <dbReference type="Proteomes" id="UP001148838"/>
    </source>
</evidence>
<feature type="region of interest" description="Disordered" evidence="1">
    <location>
        <begin position="157"/>
        <end position="176"/>
    </location>
</feature>
<protein>
    <submittedName>
        <fullName evidence="2">Uncharacterized protein</fullName>
    </submittedName>
</protein>
<keyword evidence="3" id="KW-1185">Reference proteome</keyword>
<proteinExistence type="predicted"/>
<name>A0ABQ8S037_PERAM</name>
<dbReference type="EMBL" id="JAJSOF020000038">
    <property type="protein sequence ID" value="KAJ4427361.1"/>
    <property type="molecule type" value="Genomic_DNA"/>
</dbReference>
<gene>
    <name evidence="2" type="ORF">ANN_24981</name>
</gene>
<organism evidence="2 3">
    <name type="scientific">Periplaneta americana</name>
    <name type="common">American cockroach</name>
    <name type="synonym">Blatta americana</name>
    <dbReference type="NCBI Taxonomy" id="6978"/>
    <lineage>
        <taxon>Eukaryota</taxon>
        <taxon>Metazoa</taxon>
        <taxon>Ecdysozoa</taxon>
        <taxon>Arthropoda</taxon>
        <taxon>Hexapoda</taxon>
        <taxon>Insecta</taxon>
        <taxon>Pterygota</taxon>
        <taxon>Neoptera</taxon>
        <taxon>Polyneoptera</taxon>
        <taxon>Dictyoptera</taxon>
        <taxon>Blattodea</taxon>
        <taxon>Blattoidea</taxon>
        <taxon>Blattidae</taxon>
        <taxon>Blattinae</taxon>
        <taxon>Periplaneta</taxon>
    </lineage>
</organism>
<sequence>MARLTESVKSKISSLLEDPILGGWTSILTESITGLPCGLRQLKSVDLTSRSDCDFGSSWLKRTNYKNLATHFAHILVAKPHTADMERLESLKNTEHARMSTETENLYFFVHYNMPRLAECNPWEAVLFWLRKCERCTWDRPKLPQEYYTGIFSCAKKRQGDSPQEDNSAKTKKKIF</sequence>
<accession>A0ABQ8S037</accession>
<reference evidence="2 3" key="1">
    <citation type="journal article" date="2022" name="Allergy">
        <title>Genome assembly and annotation of Periplaneta americana reveal a comprehensive cockroach allergen profile.</title>
        <authorList>
            <person name="Wang L."/>
            <person name="Xiong Q."/>
            <person name="Saelim N."/>
            <person name="Wang L."/>
            <person name="Nong W."/>
            <person name="Wan A.T."/>
            <person name="Shi M."/>
            <person name="Liu X."/>
            <person name="Cao Q."/>
            <person name="Hui J.H.L."/>
            <person name="Sookrung N."/>
            <person name="Leung T.F."/>
            <person name="Tungtrongchitr A."/>
            <person name="Tsui S.K.W."/>
        </authorList>
    </citation>
    <scope>NUCLEOTIDE SEQUENCE [LARGE SCALE GENOMIC DNA]</scope>
    <source>
        <strain evidence="2">PWHHKU_190912</strain>
    </source>
</reference>
<evidence type="ECO:0000256" key="1">
    <source>
        <dbReference type="SAM" id="MobiDB-lite"/>
    </source>
</evidence>